<organism evidence="1 2">
    <name type="scientific">Novimethylophilus kurashikiensis</name>
    <dbReference type="NCBI Taxonomy" id="1825523"/>
    <lineage>
        <taxon>Bacteria</taxon>
        <taxon>Pseudomonadati</taxon>
        <taxon>Pseudomonadota</taxon>
        <taxon>Betaproteobacteria</taxon>
        <taxon>Nitrosomonadales</taxon>
        <taxon>Methylophilaceae</taxon>
        <taxon>Novimethylophilus</taxon>
    </lineage>
</organism>
<reference evidence="1 2" key="1">
    <citation type="journal article" date="2018" name="Environ. Microbiol.">
        <title>Isolation and genomic characterization of Novimethylophilus kurashikiensis gen. nov. sp. nov., a new lanthanide-dependent methylotrophic species of Methylophilaceae.</title>
        <authorList>
            <person name="Lv H."/>
            <person name="Sahin N."/>
            <person name="Tani A."/>
        </authorList>
    </citation>
    <scope>NUCLEOTIDE SEQUENCE [LARGE SCALE GENOMIC DNA]</scope>
    <source>
        <strain evidence="1 2">La2-4</strain>
    </source>
</reference>
<name>A0A2R5FCW0_9PROT</name>
<keyword evidence="2" id="KW-1185">Reference proteome</keyword>
<accession>A0A2R5FCW0</accession>
<dbReference type="EMBL" id="BDOQ01000009">
    <property type="protein sequence ID" value="GBG14763.1"/>
    <property type="molecule type" value="Genomic_DNA"/>
</dbReference>
<dbReference type="Proteomes" id="UP000245081">
    <property type="component" value="Unassembled WGS sequence"/>
</dbReference>
<evidence type="ECO:0000313" key="2">
    <source>
        <dbReference type="Proteomes" id="UP000245081"/>
    </source>
</evidence>
<dbReference type="AlphaFoldDB" id="A0A2R5FCW0"/>
<gene>
    <name evidence="1" type="ORF">NMK_2364</name>
</gene>
<comment type="caution">
    <text evidence="1">The sequence shown here is derived from an EMBL/GenBank/DDBJ whole genome shotgun (WGS) entry which is preliminary data.</text>
</comment>
<sequence>MQATSTVGLSIRKSIMGQIILSIEDLCCAFVHRSVNQWSQIKILKYPFYRANPDLVSA</sequence>
<evidence type="ECO:0000313" key="1">
    <source>
        <dbReference type="EMBL" id="GBG14763.1"/>
    </source>
</evidence>
<protein>
    <submittedName>
        <fullName evidence="1">Uncharacterized protein</fullName>
    </submittedName>
</protein>
<proteinExistence type="predicted"/>